<organism evidence="1">
    <name type="scientific">Anguilla anguilla</name>
    <name type="common">European freshwater eel</name>
    <name type="synonym">Muraena anguilla</name>
    <dbReference type="NCBI Taxonomy" id="7936"/>
    <lineage>
        <taxon>Eukaryota</taxon>
        <taxon>Metazoa</taxon>
        <taxon>Chordata</taxon>
        <taxon>Craniata</taxon>
        <taxon>Vertebrata</taxon>
        <taxon>Euteleostomi</taxon>
        <taxon>Actinopterygii</taxon>
        <taxon>Neopterygii</taxon>
        <taxon>Teleostei</taxon>
        <taxon>Anguilliformes</taxon>
        <taxon>Anguillidae</taxon>
        <taxon>Anguilla</taxon>
    </lineage>
</organism>
<accession>A0A0E9QY68</accession>
<dbReference type="EMBL" id="GBXM01086706">
    <property type="protein sequence ID" value="JAH21871.1"/>
    <property type="molecule type" value="Transcribed_RNA"/>
</dbReference>
<reference evidence="1" key="1">
    <citation type="submission" date="2014-11" db="EMBL/GenBank/DDBJ databases">
        <authorList>
            <person name="Amaro Gonzalez C."/>
        </authorList>
    </citation>
    <scope>NUCLEOTIDE SEQUENCE</scope>
</reference>
<reference evidence="1" key="2">
    <citation type="journal article" date="2015" name="Fish Shellfish Immunol.">
        <title>Early steps in the European eel (Anguilla anguilla)-Vibrio vulnificus interaction in the gills: Role of the RtxA13 toxin.</title>
        <authorList>
            <person name="Callol A."/>
            <person name="Pajuelo D."/>
            <person name="Ebbesson L."/>
            <person name="Teles M."/>
            <person name="MacKenzie S."/>
            <person name="Amaro C."/>
        </authorList>
    </citation>
    <scope>NUCLEOTIDE SEQUENCE</scope>
</reference>
<name>A0A0E9QY68_ANGAN</name>
<sequence length="91" mass="10295">MPSIHPLCTPAYPGQGHVGCWSLSQHTLGERQEYTLDRSPHTPYTHTYGQFRVSCWSADMSLDCGRTYKLHTERPRDSNLGLHHCATLIAL</sequence>
<protein>
    <submittedName>
        <fullName evidence="1">Uncharacterized protein</fullName>
    </submittedName>
</protein>
<proteinExistence type="predicted"/>
<dbReference type="AlphaFoldDB" id="A0A0E9QY68"/>
<evidence type="ECO:0000313" key="1">
    <source>
        <dbReference type="EMBL" id="JAH21871.1"/>
    </source>
</evidence>